<proteinExistence type="predicted"/>
<dbReference type="Proteomes" id="UP000464178">
    <property type="component" value="Chromosome"/>
</dbReference>
<organism evidence="1 2">
    <name type="scientific">Gemmata massiliana</name>
    <dbReference type="NCBI Taxonomy" id="1210884"/>
    <lineage>
        <taxon>Bacteria</taxon>
        <taxon>Pseudomonadati</taxon>
        <taxon>Planctomycetota</taxon>
        <taxon>Planctomycetia</taxon>
        <taxon>Gemmatales</taxon>
        <taxon>Gemmataceae</taxon>
        <taxon>Gemmata</taxon>
    </lineage>
</organism>
<dbReference type="EMBL" id="LR593886">
    <property type="protein sequence ID" value="VTR93836.1"/>
    <property type="molecule type" value="Genomic_DNA"/>
</dbReference>
<dbReference type="AlphaFoldDB" id="A0A6P2CZP9"/>
<evidence type="ECO:0000313" key="2">
    <source>
        <dbReference type="Proteomes" id="UP000464178"/>
    </source>
</evidence>
<dbReference type="KEGG" id="gms:SOIL9_38780"/>
<accession>A0A6P2CZP9</accession>
<protein>
    <submittedName>
        <fullName evidence="1">Type IV fimbrial assembly, ATPase PilB</fullName>
    </submittedName>
</protein>
<dbReference type="RefSeq" id="WP_162668497.1">
    <property type="nucleotide sequence ID" value="NZ_LR593886.1"/>
</dbReference>
<dbReference type="NCBIfam" id="TIGR02996">
    <property type="entry name" value="rpt_mate_G_obs"/>
    <property type="match status" value="1"/>
</dbReference>
<reference evidence="1 2" key="1">
    <citation type="submission" date="2019-05" db="EMBL/GenBank/DDBJ databases">
        <authorList>
            <consortium name="Science for Life Laboratories"/>
        </authorList>
    </citation>
    <scope>NUCLEOTIDE SEQUENCE [LARGE SCALE GENOMIC DNA]</scope>
    <source>
        <strain evidence="1">Soil9</strain>
    </source>
</reference>
<sequence>MFTIEDKSFLRTILANPSDLTAWLVYADWLDEHDNPLHAEFLRLEVRLGQLRNTQLEWYTVEARLRELRAELDPKWVAVFDRPEIENCDNVFRFKCPKQWEKLKPVDTPTVRHCGACQKNVYFCHTLPEAQDHAREGHCVAIQLDVLRYPGDLAFRRQVLEMLAEQFPPDDGMVMGMINFGEPEPEPRRPWWKFW</sequence>
<dbReference type="InterPro" id="IPR014338">
    <property type="entry name" value="CHP02996_rpt-companion-dom"/>
</dbReference>
<name>A0A6P2CZP9_9BACT</name>
<gene>
    <name evidence="1" type="ORF">SOIL9_38780</name>
</gene>
<evidence type="ECO:0000313" key="1">
    <source>
        <dbReference type="EMBL" id="VTR93836.1"/>
    </source>
</evidence>
<keyword evidence="2" id="KW-1185">Reference proteome</keyword>